<dbReference type="InterPro" id="IPR011047">
    <property type="entry name" value="Quinoprotein_ADH-like_sf"/>
</dbReference>
<dbReference type="Pfam" id="PF08309">
    <property type="entry name" value="LVIVD"/>
    <property type="match status" value="7"/>
</dbReference>
<dbReference type="InterPro" id="IPR007280">
    <property type="entry name" value="Peptidase_C_arc/bac"/>
</dbReference>
<dbReference type="InterPro" id="IPR013211">
    <property type="entry name" value="LVIVD"/>
</dbReference>
<dbReference type="InterPro" id="IPR017868">
    <property type="entry name" value="Filamin/ABP280_repeat-like"/>
</dbReference>
<dbReference type="InterPro" id="IPR051171">
    <property type="entry name" value="CaCA"/>
</dbReference>
<proteinExistence type="predicted"/>
<dbReference type="EMBL" id="CP037422">
    <property type="protein sequence ID" value="QDU08421.1"/>
    <property type="molecule type" value="Genomic_DNA"/>
</dbReference>
<dbReference type="GO" id="GO:0007154">
    <property type="term" value="P:cell communication"/>
    <property type="evidence" value="ECO:0007669"/>
    <property type="project" value="InterPro"/>
</dbReference>
<dbReference type="InterPro" id="IPR011048">
    <property type="entry name" value="Haem_d1_sf"/>
</dbReference>
<feature type="region of interest" description="Disordered" evidence="5">
    <location>
        <begin position="2095"/>
        <end position="2127"/>
    </location>
</feature>
<feature type="region of interest" description="Disordered" evidence="5">
    <location>
        <begin position="4468"/>
        <end position="4497"/>
    </location>
</feature>
<dbReference type="SUPFAM" id="SSF53300">
    <property type="entry name" value="vWA-like"/>
    <property type="match status" value="1"/>
</dbReference>
<dbReference type="GO" id="GO:0030001">
    <property type="term" value="P:metal ion transport"/>
    <property type="evidence" value="ECO:0007669"/>
    <property type="project" value="TreeGrafter"/>
</dbReference>
<dbReference type="Pfam" id="PF03160">
    <property type="entry name" value="Calx-beta"/>
    <property type="match status" value="7"/>
</dbReference>
<dbReference type="Gene3D" id="2.60.40.2030">
    <property type="match status" value="8"/>
</dbReference>
<dbReference type="PROSITE" id="PS50194">
    <property type="entry name" value="FILAMIN_REPEAT"/>
    <property type="match status" value="1"/>
</dbReference>
<dbReference type="InterPro" id="IPR006626">
    <property type="entry name" value="PbH1"/>
</dbReference>
<dbReference type="Gene3D" id="3.40.390.10">
    <property type="entry name" value="Collagenase (Catalytic Domain)"/>
    <property type="match status" value="1"/>
</dbReference>
<name>A0A517WT38_9PLAN</name>
<dbReference type="Pfam" id="PF04151">
    <property type="entry name" value="PPC"/>
    <property type="match status" value="1"/>
</dbReference>
<dbReference type="InterPro" id="IPR036439">
    <property type="entry name" value="Dockerin_dom_sf"/>
</dbReference>
<dbReference type="PROSITE" id="PS50234">
    <property type="entry name" value="VWFA"/>
    <property type="match status" value="1"/>
</dbReference>
<evidence type="ECO:0000313" key="7">
    <source>
        <dbReference type="EMBL" id="QDU08421.1"/>
    </source>
</evidence>
<dbReference type="SUPFAM" id="SSF51004">
    <property type="entry name" value="C-terminal (heme d1) domain of cytochrome cd1-nitrite reductase"/>
    <property type="match status" value="1"/>
</dbReference>
<keyword evidence="3" id="KW-0106">Calcium</keyword>
<feature type="compositionally biased region" description="Polar residues" evidence="5">
    <location>
        <begin position="2095"/>
        <end position="2105"/>
    </location>
</feature>
<dbReference type="SMART" id="SM00237">
    <property type="entry name" value="Calx_beta"/>
    <property type="match status" value="6"/>
</dbReference>
<accession>A0A517WT38</accession>
<evidence type="ECO:0000256" key="3">
    <source>
        <dbReference type="ARBA" id="ARBA00022837"/>
    </source>
</evidence>
<evidence type="ECO:0000256" key="2">
    <source>
        <dbReference type="ARBA" id="ARBA00022737"/>
    </source>
</evidence>
<dbReference type="CDD" id="cd00198">
    <property type="entry name" value="vWFA"/>
    <property type="match status" value="1"/>
</dbReference>
<dbReference type="Proteomes" id="UP000318384">
    <property type="component" value="Chromosome"/>
</dbReference>
<dbReference type="OrthoDB" id="247526at2"/>
<dbReference type="SUPFAM" id="SSF50998">
    <property type="entry name" value="Quinoprotein alcohol dehydrogenase-like"/>
    <property type="match status" value="1"/>
</dbReference>
<dbReference type="InterPro" id="IPR036465">
    <property type="entry name" value="vWFA_dom_sf"/>
</dbReference>
<sequence>MVVGHLPFVSSFRRPISLLNCLRRGQKKRQHRQKLERIKSSYSTAEQLEDRTLLAGASLVNIEPNIDIALTEGEVYNEAPKELTFQFTPGQQIDPASLGGIQIVRSGLDGTFNDGNEVVIQPGFIGIGDDPNEVIVRFAESLPDDNYQITIFGTGNTPLLNQNGEAFQDGVDQVINFELDLGAKVVAVVPQPVSGGGTGSLSQALNQIDVYFNDDPLDQASAENTFFYQLIDTSSNVIVNPASVSYNSAENKATLTFASDIADGTYHLRIGESATPNFAASNVVSVADDDNSSFDTAFDLGILTTQTIQINEQIEPQAVAQPPLPGGNDEPGHREITIEQHIEINSTGTTPSNPGAIGTVFFSFPETYGVDLFGNTLFNEITENQKQRTREIYEIYSYLTGMEVQEVVSGGTGIVTGDPRAVDPFVPPLAVGGIAGNGLALMNGALDWGDSPYGGGWFVTAFHEIGHTLGLGHSYDLPSIMGSSGGDVGGTVSSEPVFPSNHDIVHINRIRPALSNDIDLQKFELTASGRFTAEITADRLPTKSFLDSVLTLYRESPGGVREIIARNDDYFGEDAFLDLDLEAGTYYLAVTSVGNTDFDPTVSDSGYGGRTDGDYTLDINFTPDPLANTFMVDATGVALDGDADRQAGGVFDFWFQSGETIFVDKATQSGGPADGSLTNPYSNIDDALSAAAASGTTKIVRIVGNGGTDGNINTEENNEAYLIGLTDSFQPLEDGATFDIPQNVTVMIDEGAIIKLQNANIDVGSNNLLIDRSDGALQILGTPDNQVYLTSFGNDAIGGDDDGLSDGANPGDWGGIVFRADSDLEDSGVFLNSVNNANISYGGGSVFVNSVLQTFSPIHSESARPTIWQNTIFNNADSAISADPRSFEDSRFENGSFIMDRYGLEIFDNQIFDNSVNGLFVRINTAFGSEINKLDVPGIFNDDITHVITENLQIYGAPGGQLDDAGNPTINGRLKINPGTVVKLSGARIEAERGSAQLIAEGTEENPIIFTSLSDDRYGAGTTFDTSNDGVTAFGPGNWGGIIFNAASSGSIDHALITNGGGLTPIEGGFDNFNAIEVHQAEFRLTNSVLEDNANGRSTSNRNGRGSNGSATVFVRGAQPIIVDNIFQDNAGTVISIDANALNYKLKSDYGRSTGFTDSYQQYPDNHGALVRLNRMDNNGLNGMEVRPALLDTETIWDDTDIVHILHGEILVNQHHTFSGIRLQSNLDEGLVVKLDGPTAGFTADGVPLDIDDRIGGTVQIIGQPGFPVILTSLADDSVGASFTPAGLPQTDTNNDGGASTPSAGDWRSIRLDRYSNDRNVVVRFETEGNNTSGVDVNNTPGFAQNLGVLAPDEISGDENRALGFHVEGNISADAPDDVDVYSFNATAGTRIWIDIDRTSSSLNTMVELVDIFGNVIASSLDSFAGTFTGIADPLLQTDHLLGDFYSQNINDAGFSVELPGALGVTGTYFVRVSSEGGLTSGQYQMQIRLRQVDEKPGSTVRFADIRFATNGIEILGQPSHSPLLGESSEKTGTNETIDNAQGLGNLLTSDRNTLAVSGTLSSGTDVDWYTFEMGYDLIQVIGGRSDGGKTFSTIFDIDYADGLTRADTTLSIFDDQGRLILISRDSDIEDDQANGDTEDLSSGSFGKLDPYIGSTQLPAATPGSTFRYHIAVSSNQRLPQALNATFNSSALNAQIRLEPVSSVQRIVEDHIGFSGYTSGSSLSGSTSQVDPTTPRIFDIIDTDTDDDGDGNKLSTHVTAFTLADVNLYISEENRLRIADAYDGRVVDSVGGFPLSANTIDVGALSGGSPTTSDITIRSDGRLYSYESLPGVQNTAGRLKELNAGTGGTISQFNDGIPNVPATGFSDPVRLTTDSVGALAFQRIDFATYNLFYAVNDGANTTLYQANPANGDAGDNRVVSATNPADANNRFTVIGDVIGLGNITGMSFQGINSDPTPSTLYAVTDTGQFLTINLVPGPNGRRDVGSISSVDLSTEISGLGTFAGLTAAPQNLHNGAFQDYLFAITNTGNLFAIDPTTGMILTTVTDPDPDVGTINIFEGGGTSINVGASGTVTGLAFSPLDFNLWHPTFQRNSDAGHGINNTFDQTRTDAGGNDRNSYPEGREHSEQQGGASFYFGFEDWVNNNNGNVTNAYIDYVTDAQYGVMSEAFQRDLSSNPDIGDNYNIAGGAHGSLESGEFSLDGYSATDLPTLYFNYFLETQNANSLTNGMRDSARVFITNDDGATWTQLATNNSTLAPATDPNSGELSSYITTSEREGVGNTNQHVQELFDNSGVWRQARVDLGRFAGDANLRLRFDFSTSGTISSDIDMPGDGFGNPISNQQAQNNAFEGFYIDDIIIGFAERGELVTGAQTDQTDFFNVPQNPTFGAPTQLLSGAYQLEIRRGTDYAAPPNGQLPDLVIFNQLDTNDRLIREDNQLGDRNLERQQGHISIESNTITSSSEYGINIDAGLRESVAAGPNGGVSARSQAGGVINGPTLNNFFSGGLGFAPGVTVQNNVLTEFANGLGGLRISGDENSSTSNNPAAVSYTKVVNNTLVGANAEVTQSSAQIDVVFIIDVSGTMGSAIANVQAQILGFDAQMQAAGIDAQYGLVLFPAQSGGFGDTDPAQVQDIVDFATFTAPGSPFQNIPIQGATERGSDAILEALNQFDPQSGPTTFNFRPGSRIVPIILTDEDDDSDAQSAIDAQAALLTSNALFYAIADPDGFGNTNSTYGVFASSTGGEIFDIDDFLFDPANFFATMTADLIGQIAVGASGQGIVVENFASTTILNNVIANTATGIDLQSSAGIPNVVGANLFKGNGNNGTVGSNAILLGANDPLFVNPEQGNFYLADGSQAIDSSLNSLADRPEFVDVKDAIGMPNSDIFAPNNDAFGQLRVDDPTQTPPPGLGSNIFKDRGAIERADFVGPTANITLPADNDANGVDLNNNPTEVYISNPELFTTMIVELQDTGIGIDDRLVNSLQFTLTAETSSTSQTTLVEGVDYLFSYNPNTNEAIFTSIVGVFSLDTLYTIDVDNSSLTGVKDLAGNSLQPNQTDLTTSFTVVVTDGVNDPPVHNFNNTPMPDTPNVSTTTDSEVPIVFSFANDNRLSVTDVDAFLGTGEVEVTLSTVNGALTLGSTNNIVFSVGTGLGNETIMTFTGQLADVNAALEGTIWTPDAGYYSSLNVLNPATVTLTTSDLANFDGSIATGDGAGPQTDVDVIDITVNDPPTVEFSSATYSVSEDGTSLNVTLTRNATAAASTVQVTLADNTATSPDDYDNTPFTVTFAANETIAVVQIPIIDDSLVEADETIDLTVISVDNALIGVQNTAQVTIIDNDQAVLTVNNVTDDEANGPFTFTVTMSNAVDREVNVDFATADGTATVADNDYNQVNLGDQPSLIFAVNGPLTQTFSIDINDDSKVELDEFFNVFLGNLIVNNINGHDVVLGPLGSNNEHATGTIVNDDQAVLSIDDVSALESTGQLVFTVTLSNEVASDISVLASTQDGTATTGDNDYVSSNQTITFLQGGSLTQNFTVTVNDDDTVELDETISAILSNLNANGFNVIIDTLGGDTGTGTIENDDSATFTISDVTANETNGPFVFVVTMSNAVDVDVTVDVETVDGTALVSDNDYTEVNVGDQTLTFVSGGSQSQVFTVDITNDNKVELDEIFTTILNNLNAGGRDVSIAGAEGTGTILNDDQAVLSIGNVSQFEDTDAGAGAGVFTFTVSMSNPVDVDIDVDVATQDGTATTANNDYTPIVLGDQTITFTSGGPLLQAFEVQVTVDNIVELDETFNAILGNLVNQGRDVILGANGTGVIRNDDSAQININSVSGEEANGPFTFTATLSNPVDSDISFDISTQDGTATTADNDFTPIINQLLNFTTGGSLTQSFTVDINDDSKVELDEIFNIVMNNLVSTGRNVTLGNPGIGTIENDDSATLTINNISDLESNGPFTFTVTLSNEVDTDISVGAITQDGTAIAADGDYTALNSGDRVITFVSGDQLTQTFTVDVADENLVEADEIFSAILELASLQNGGREVTIVNGGGQATIQNDDSATLSITPVIDTEDNSPFQFLVELSNPVDVAITVDASTVDGTAISPDDFLEIIGQTLTFNAGETAQFVNVTVNQDIETEIPETFEVVLDNLNANSRAVFLTSIATRSSSATTDAAVAVDVAGDFAYIADRDGGLQIFNISDPSNPFHVGSFDFNQQGIAQGIDVVGNLAFLAVGEAGLQILDISDPTTPTFVGSIATPARARGVQVIGNIAYVADDSGNGGGLQIIDVTTPSTPALLGSFGVATPGGLAGGVQVIGNIAYVTDGNNGLQIVDVSIPTAPTQIHNVATPGGAAIGLDVVGNFAYVANREGGLQIIDISTPATASVVGSFDTSGIATGVRVVGNFAYVADGAEGLKVIDVTNPTSPAFANLQDTPGSARSLHVSGTLAFVADTFSGLQILEFFPSVTATGTILDPSGPPLTGTASANTTIGTSLVTTPSSTDANGETSAVPESEQWIDEWDSFWIEVWGNTSEGSGISGGSFDLEYNTDYFTATAVEYGAAFGNSTSSTIDDQTGIVSGITGQNNLGNLGSTDQVLLARIKFESLSHDGVSIDKATGFLGPHSLGIRVINAQLDISGLGGVTASVTESPATDLWAVPFDLDDNGAINFKDLMAFASYYGTSVVNATSGLAWSLDFDKSGTINFKDLTYLATNYNRTKASGQQISFPPNFPQEWYGPQLSTDGEDSLNDLIDAAVDEWKTATGNEDLSVQVVVTDLGGQQLGEGHILELDENGIPIKGRVYIDDDAAGLGWYSSVEGLSFDSNGQAIAGSAAEGHYDLYTVLLHEIGHAAGFTTGYSAFSDHLVTNGSGQVQFVGWDFVAPLTDDGLHIDNTFYPDDVMGATLDPSTRKMISTLDAQILQAAYDNAAGAVITPLAAPLLANVPLPQVENSIQSTEEAFSSTKIVPVKVQSSDTITTRSNASDNLLQQSDWEVATSLMFRHSVMTLEKPDTLEQLAGSLIEASYVTEPFLSEEPGKIKTEDALSRFDFAHDFELDDAAEFEIIDEEVDSLFTDWAGPLV</sequence>
<dbReference type="GO" id="GO:0008237">
    <property type="term" value="F:metallopeptidase activity"/>
    <property type="evidence" value="ECO:0007669"/>
    <property type="project" value="InterPro"/>
</dbReference>
<dbReference type="SUPFAM" id="SSF55486">
    <property type="entry name" value="Metalloproteases ('zincins'), catalytic domain"/>
    <property type="match status" value="2"/>
</dbReference>
<evidence type="ECO:0000256" key="4">
    <source>
        <dbReference type="ARBA" id="ARBA00023065"/>
    </source>
</evidence>
<evidence type="ECO:0000313" key="8">
    <source>
        <dbReference type="Proteomes" id="UP000318384"/>
    </source>
</evidence>
<protein>
    <submittedName>
        <fullName evidence="7">Calx-beta domain protein</fullName>
    </submittedName>
</protein>
<keyword evidence="4" id="KW-0813">Transport</keyword>
<evidence type="ECO:0000256" key="1">
    <source>
        <dbReference type="ARBA" id="ARBA00022729"/>
    </source>
</evidence>
<dbReference type="InterPro" id="IPR024079">
    <property type="entry name" value="MetalloPept_cat_dom_sf"/>
</dbReference>
<feature type="compositionally biased region" description="Polar residues" evidence="5">
    <location>
        <begin position="4468"/>
        <end position="4492"/>
    </location>
</feature>
<dbReference type="GO" id="GO:0016020">
    <property type="term" value="C:membrane"/>
    <property type="evidence" value="ECO:0007669"/>
    <property type="project" value="InterPro"/>
</dbReference>
<evidence type="ECO:0000259" key="6">
    <source>
        <dbReference type="PROSITE" id="PS50234"/>
    </source>
</evidence>
<feature type="region of interest" description="Disordered" evidence="5">
    <location>
        <begin position="1283"/>
        <end position="1306"/>
    </location>
</feature>
<keyword evidence="4" id="KW-0406">Ion transport</keyword>
<dbReference type="PANTHER" id="PTHR11878:SF65">
    <property type="entry name" value="NA_CA-EXCHANGE PROTEIN, ISOFORM G"/>
    <property type="match status" value="1"/>
</dbReference>
<organism evidence="7 8">
    <name type="scientific">Gimesia aquarii</name>
    <dbReference type="NCBI Taxonomy" id="2527964"/>
    <lineage>
        <taxon>Bacteria</taxon>
        <taxon>Pseudomonadati</taxon>
        <taxon>Planctomycetota</taxon>
        <taxon>Planctomycetia</taxon>
        <taxon>Planctomycetales</taxon>
        <taxon>Planctomycetaceae</taxon>
        <taxon>Gimesia</taxon>
    </lineage>
</organism>
<dbReference type="SMART" id="SM00710">
    <property type="entry name" value="PbH1"/>
    <property type="match status" value="13"/>
</dbReference>
<keyword evidence="8" id="KW-1185">Reference proteome</keyword>
<reference evidence="7 8" key="1">
    <citation type="submission" date="2019-03" db="EMBL/GenBank/DDBJ databases">
        <title>Deep-cultivation of Planctomycetes and their phenomic and genomic characterization uncovers novel biology.</title>
        <authorList>
            <person name="Wiegand S."/>
            <person name="Jogler M."/>
            <person name="Boedeker C."/>
            <person name="Pinto D."/>
            <person name="Vollmers J."/>
            <person name="Rivas-Marin E."/>
            <person name="Kohn T."/>
            <person name="Peeters S.H."/>
            <person name="Heuer A."/>
            <person name="Rast P."/>
            <person name="Oberbeckmann S."/>
            <person name="Bunk B."/>
            <person name="Jeske O."/>
            <person name="Meyerdierks A."/>
            <person name="Storesund J.E."/>
            <person name="Kallscheuer N."/>
            <person name="Luecker S."/>
            <person name="Lage O.M."/>
            <person name="Pohl T."/>
            <person name="Merkel B.J."/>
            <person name="Hornburger P."/>
            <person name="Mueller R.-W."/>
            <person name="Bruemmer F."/>
            <person name="Labrenz M."/>
            <person name="Spormann A.M."/>
            <person name="Op den Camp H."/>
            <person name="Overmann J."/>
            <person name="Amann R."/>
            <person name="Jetten M.S.M."/>
            <person name="Mascher T."/>
            <person name="Medema M.H."/>
            <person name="Devos D.P."/>
            <person name="Kaster A.-K."/>
            <person name="Ovreas L."/>
            <person name="Rohde M."/>
            <person name="Galperin M.Y."/>
            <person name="Jogler C."/>
        </authorList>
    </citation>
    <scope>NUCLEOTIDE SEQUENCE [LARGE SCALE GENOMIC DNA]</scope>
    <source>
        <strain evidence="7 8">V202</strain>
    </source>
</reference>
<dbReference type="InterPro" id="IPR018247">
    <property type="entry name" value="EF_Hand_1_Ca_BS"/>
</dbReference>
<dbReference type="InterPro" id="IPR002035">
    <property type="entry name" value="VWF_A"/>
</dbReference>
<gene>
    <name evidence="7" type="ORF">V202x_17890</name>
</gene>
<dbReference type="GO" id="GO:0000272">
    <property type="term" value="P:polysaccharide catabolic process"/>
    <property type="evidence" value="ECO:0007669"/>
    <property type="project" value="InterPro"/>
</dbReference>
<evidence type="ECO:0000256" key="5">
    <source>
        <dbReference type="SAM" id="MobiDB-lite"/>
    </source>
</evidence>
<dbReference type="Gene3D" id="2.60.120.380">
    <property type="match status" value="2"/>
</dbReference>
<feature type="compositionally biased region" description="Polar residues" evidence="5">
    <location>
        <begin position="1531"/>
        <end position="1540"/>
    </location>
</feature>
<feature type="region of interest" description="Disordered" evidence="5">
    <location>
        <begin position="1519"/>
        <end position="1542"/>
    </location>
</feature>
<dbReference type="PROSITE" id="PS00018">
    <property type="entry name" value="EF_HAND_1"/>
    <property type="match status" value="2"/>
</dbReference>
<dbReference type="PANTHER" id="PTHR11878">
    <property type="entry name" value="SODIUM/CALCIUM EXCHANGER"/>
    <property type="match status" value="1"/>
</dbReference>
<dbReference type="InterPro" id="IPR003644">
    <property type="entry name" value="Calx_beta"/>
</dbReference>
<dbReference type="SUPFAM" id="SSF141072">
    <property type="entry name" value="CalX-like"/>
    <property type="match status" value="8"/>
</dbReference>
<feature type="compositionally biased region" description="Polar residues" evidence="5">
    <location>
        <begin position="1290"/>
        <end position="1303"/>
    </location>
</feature>
<feature type="domain" description="VWFA" evidence="6">
    <location>
        <begin position="2569"/>
        <end position="2766"/>
    </location>
</feature>
<dbReference type="Gene3D" id="1.10.1330.10">
    <property type="entry name" value="Dockerin domain"/>
    <property type="match status" value="1"/>
</dbReference>
<keyword evidence="1" id="KW-0732">Signal</keyword>
<dbReference type="InterPro" id="IPR038081">
    <property type="entry name" value="CalX-like_sf"/>
</dbReference>
<dbReference type="Gene3D" id="3.40.50.410">
    <property type="entry name" value="von Willebrand factor, type A domain"/>
    <property type="match status" value="1"/>
</dbReference>
<keyword evidence="2" id="KW-0677">Repeat</keyword>